<proteinExistence type="predicted"/>
<evidence type="ECO:0000313" key="2">
    <source>
        <dbReference type="Proteomes" id="UP001163603"/>
    </source>
</evidence>
<reference evidence="2" key="1">
    <citation type="journal article" date="2023" name="G3 (Bethesda)">
        <title>Genome assembly and association tests identify interacting loci associated with vigor, precocity, and sex in interspecific pistachio rootstocks.</title>
        <authorList>
            <person name="Palmer W."/>
            <person name="Jacygrad E."/>
            <person name="Sagayaradj S."/>
            <person name="Cavanaugh K."/>
            <person name="Han R."/>
            <person name="Bertier L."/>
            <person name="Beede B."/>
            <person name="Kafkas S."/>
            <person name="Golino D."/>
            <person name="Preece J."/>
            <person name="Michelmore R."/>
        </authorList>
    </citation>
    <scope>NUCLEOTIDE SEQUENCE [LARGE SCALE GENOMIC DNA]</scope>
</reference>
<name>A0ACC0ZDP8_9ROSI</name>
<comment type="caution">
    <text evidence="1">The sequence shown here is derived from an EMBL/GenBank/DDBJ whole genome shotgun (WGS) entry which is preliminary data.</text>
</comment>
<dbReference type="Proteomes" id="UP001163603">
    <property type="component" value="Chromosome 2"/>
</dbReference>
<keyword evidence="2" id="KW-1185">Reference proteome</keyword>
<protein>
    <submittedName>
        <fullName evidence="1">Uncharacterized protein</fullName>
    </submittedName>
</protein>
<evidence type="ECO:0000313" key="1">
    <source>
        <dbReference type="EMBL" id="KAJ0048369.1"/>
    </source>
</evidence>
<organism evidence="1 2">
    <name type="scientific">Pistacia integerrima</name>
    <dbReference type="NCBI Taxonomy" id="434235"/>
    <lineage>
        <taxon>Eukaryota</taxon>
        <taxon>Viridiplantae</taxon>
        <taxon>Streptophyta</taxon>
        <taxon>Embryophyta</taxon>
        <taxon>Tracheophyta</taxon>
        <taxon>Spermatophyta</taxon>
        <taxon>Magnoliopsida</taxon>
        <taxon>eudicotyledons</taxon>
        <taxon>Gunneridae</taxon>
        <taxon>Pentapetalae</taxon>
        <taxon>rosids</taxon>
        <taxon>malvids</taxon>
        <taxon>Sapindales</taxon>
        <taxon>Anacardiaceae</taxon>
        <taxon>Pistacia</taxon>
    </lineage>
</organism>
<accession>A0ACC0ZDP8</accession>
<dbReference type="EMBL" id="CM047737">
    <property type="protein sequence ID" value="KAJ0048369.1"/>
    <property type="molecule type" value="Genomic_DNA"/>
</dbReference>
<gene>
    <name evidence="1" type="ORF">Pint_16808</name>
</gene>
<sequence>MAGHGGYGYPPGQYPPQPGAYPPQGYPPAGYRPARYPPAARGPSASQRSVVIGIFTNLSTMQSSITDLHLISETKKKILALKLGSLGRFIGCIIVGTVSLMRIWIVLPILIKFNTLIRFAGGNYHNGVMNQQQQRPRLSGNPLMNAAVQGFVGGAVQGFVGGEPFVEGAAQGFVGGAAQQVGQTVGAE</sequence>